<dbReference type="VEuPathDB" id="FungiDB:YALI1_D22083g"/>
<protein>
    <recommendedName>
        <fullName evidence="3">AB hydrolase-1 domain-containing protein</fullName>
    </recommendedName>
</protein>
<feature type="region of interest" description="Disordered" evidence="2">
    <location>
        <begin position="31"/>
        <end position="55"/>
    </location>
</feature>
<dbReference type="GO" id="GO:0035965">
    <property type="term" value="P:cardiolipin acyl-chain remodeling"/>
    <property type="evidence" value="ECO:0007669"/>
    <property type="project" value="TreeGrafter"/>
</dbReference>
<gene>
    <name evidence="4" type="ORF">YALI1_D22083g</name>
</gene>
<dbReference type="SUPFAM" id="SSF53474">
    <property type="entry name" value="alpha/beta-Hydrolases"/>
    <property type="match status" value="1"/>
</dbReference>
<sequence>MTLAACQKRALGAVETVLASVRVFQHSRAQHTASASSSASGSSKKFRPPTPPAGIPLSKIFNNLFPLSYSESFQQWRDRDEKGDTAQDAVLSMMPFYPNRETQSVVARTLPGGEQQDLYREGRVIRTPVSGSEFINEFEISQYKADGTSIADQDTHHIMVLHGYGAGLGFFFRNFNALSKIPNSQIHALDLLGYGLSSRPSFHIRSNPRTLLFKKWEEQVTIAENFFLDSIEEWRQKKGIKKFSVVAHSLGAYLISEYAVKYPGHIDKIVLASPAAVSHTGMQFQQQTDSNSDKGKLSNKKASLKDISQSSIDTNPTFTTAESKIPKIPLWFKIGWELNFSPFALVRQTGPLGPRFVSGWTSRRFPIDNHTTEEESKAMHKYTYEIFRRKGSGEFCLNYLLAPGAVPRRPLVERVHKLGELGISTTWVYGSNDWVDVNGGHESARRIKRAGGHAEVHVVPGAGHQLYMDQPSRFNEIVVNFLRRNTSSH</sequence>
<evidence type="ECO:0000259" key="3">
    <source>
        <dbReference type="Pfam" id="PF00561"/>
    </source>
</evidence>
<dbReference type="GO" id="GO:0055088">
    <property type="term" value="P:lipid homeostasis"/>
    <property type="evidence" value="ECO:0007669"/>
    <property type="project" value="TreeGrafter"/>
</dbReference>
<evidence type="ECO:0000313" key="4">
    <source>
        <dbReference type="EMBL" id="AOW04222.1"/>
    </source>
</evidence>
<dbReference type="Proteomes" id="UP000182444">
    <property type="component" value="Chromosome 1D"/>
</dbReference>
<dbReference type="InterPro" id="IPR000073">
    <property type="entry name" value="AB_hydrolase_1"/>
</dbReference>
<dbReference type="EMBL" id="CP017556">
    <property type="protein sequence ID" value="AOW04222.1"/>
    <property type="molecule type" value="Genomic_DNA"/>
</dbReference>
<evidence type="ECO:0000256" key="2">
    <source>
        <dbReference type="SAM" id="MobiDB-lite"/>
    </source>
</evidence>
<dbReference type="GO" id="GO:0005743">
    <property type="term" value="C:mitochondrial inner membrane"/>
    <property type="evidence" value="ECO:0007669"/>
    <property type="project" value="TreeGrafter"/>
</dbReference>
<feature type="domain" description="AB hydrolase-1" evidence="3">
    <location>
        <begin position="157"/>
        <end position="470"/>
    </location>
</feature>
<dbReference type="GO" id="GO:0006654">
    <property type="term" value="P:phosphatidic acid biosynthetic process"/>
    <property type="evidence" value="ECO:0007669"/>
    <property type="project" value="TreeGrafter"/>
</dbReference>
<accession>A0A1D8NF11</accession>
<name>A0A1D8NF11_YARLL</name>
<dbReference type="InterPro" id="IPR029058">
    <property type="entry name" value="AB_hydrolase_fold"/>
</dbReference>
<organism evidence="4 5">
    <name type="scientific">Yarrowia lipolytica</name>
    <name type="common">Candida lipolytica</name>
    <dbReference type="NCBI Taxonomy" id="4952"/>
    <lineage>
        <taxon>Eukaryota</taxon>
        <taxon>Fungi</taxon>
        <taxon>Dikarya</taxon>
        <taxon>Ascomycota</taxon>
        <taxon>Saccharomycotina</taxon>
        <taxon>Dipodascomycetes</taxon>
        <taxon>Dipodascales</taxon>
        <taxon>Dipodascales incertae sedis</taxon>
        <taxon>Yarrowia</taxon>
    </lineage>
</organism>
<dbReference type="GO" id="GO:0004623">
    <property type="term" value="F:phospholipase A2 activity"/>
    <property type="evidence" value="ECO:0007669"/>
    <property type="project" value="TreeGrafter"/>
</dbReference>
<dbReference type="KEGG" id="yli:2911317"/>
<dbReference type="Pfam" id="PF00561">
    <property type="entry name" value="Abhydrolase_1"/>
    <property type="match status" value="1"/>
</dbReference>
<dbReference type="eggNOG" id="KOG4409">
    <property type="taxonomic scope" value="Eukaryota"/>
</dbReference>
<feature type="compositionally biased region" description="Low complexity" evidence="2">
    <location>
        <begin position="33"/>
        <end position="43"/>
    </location>
</feature>
<evidence type="ECO:0000313" key="5">
    <source>
        <dbReference type="Proteomes" id="UP000182444"/>
    </source>
</evidence>
<dbReference type="PANTHER" id="PTHR42886">
    <property type="entry name" value="RE40534P-RELATED"/>
    <property type="match status" value="1"/>
</dbReference>
<dbReference type="PANTHER" id="PTHR42886:SF29">
    <property type="entry name" value="PUMMELIG, ISOFORM A"/>
    <property type="match status" value="1"/>
</dbReference>
<proteinExistence type="inferred from homology"/>
<dbReference type="AlphaFoldDB" id="A0A1D8NF11"/>
<dbReference type="Gene3D" id="3.40.50.1820">
    <property type="entry name" value="alpha/beta hydrolase"/>
    <property type="match status" value="1"/>
</dbReference>
<dbReference type="GeneID" id="2911317"/>
<dbReference type="RefSeq" id="XP_502958.3">
    <property type="nucleotide sequence ID" value="XM_502958.3"/>
</dbReference>
<dbReference type="GO" id="GO:0042171">
    <property type="term" value="F:lysophosphatidic acid acyltransferase activity"/>
    <property type="evidence" value="ECO:0007669"/>
    <property type="project" value="TreeGrafter"/>
</dbReference>
<comment type="similarity">
    <text evidence="1">Belongs to the peptidase S33 family. ABHD4/ABHD5 subfamily.</text>
</comment>
<reference evidence="4 5" key="1">
    <citation type="journal article" date="2016" name="PLoS ONE">
        <title>Sequence Assembly of Yarrowia lipolytica Strain W29/CLIB89 Shows Transposable Element Diversity.</title>
        <authorList>
            <person name="Magnan C."/>
            <person name="Yu J."/>
            <person name="Chang I."/>
            <person name="Jahn E."/>
            <person name="Kanomata Y."/>
            <person name="Wu J."/>
            <person name="Zeller M."/>
            <person name="Oakes M."/>
            <person name="Baldi P."/>
            <person name="Sandmeyer S."/>
        </authorList>
    </citation>
    <scope>NUCLEOTIDE SEQUENCE [LARGE SCALE GENOMIC DNA]</scope>
    <source>
        <strain evidence="5">CLIB89(W29)</strain>
    </source>
</reference>
<dbReference type="VEuPathDB" id="FungiDB:YALI0_D17842g"/>
<evidence type="ECO:0000256" key="1">
    <source>
        <dbReference type="ARBA" id="ARBA00038097"/>
    </source>
</evidence>